<sequence>MSLPAPSSNLGRRHAGNVAAQYPILNATQAAHAAISQSAINSAPRALTCVTGFQLMSRSRYIWEHDCLPTVQGQRLMGLKAKDMFYIVARRCSSR</sequence>
<evidence type="ECO:0000313" key="2">
    <source>
        <dbReference type="Proteomes" id="UP000054166"/>
    </source>
</evidence>
<accession>A0A0C3FS85</accession>
<dbReference type="InParanoid" id="A0A0C3FS85"/>
<dbReference type="HOGENOM" id="CLU_2373533_0_0_1"/>
<name>A0A0C3FS85_PILCF</name>
<reference evidence="2" key="2">
    <citation type="submission" date="2015-01" db="EMBL/GenBank/DDBJ databases">
        <title>Evolutionary Origins and Diversification of the Mycorrhizal Mutualists.</title>
        <authorList>
            <consortium name="DOE Joint Genome Institute"/>
            <consortium name="Mycorrhizal Genomics Consortium"/>
            <person name="Kohler A."/>
            <person name="Kuo A."/>
            <person name="Nagy L.G."/>
            <person name="Floudas D."/>
            <person name="Copeland A."/>
            <person name="Barry K.W."/>
            <person name="Cichocki N."/>
            <person name="Veneault-Fourrey C."/>
            <person name="LaButti K."/>
            <person name="Lindquist E.A."/>
            <person name="Lipzen A."/>
            <person name="Lundell T."/>
            <person name="Morin E."/>
            <person name="Murat C."/>
            <person name="Riley R."/>
            <person name="Ohm R."/>
            <person name="Sun H."/>
            <person name="Tunlid A."/>
            <person name="Henrissat B."/>
            <person name="Grigoriev I.V."/>
            <person name="Hibbett D.S."/>
            <person name="Martin F."/>
        </authorList>
    </citation>
    <scope>NUCLEOTIDE SEQUENCE [LARGE SCALE GENOMIC DNA]</scope>
    <source>
        <strain evidence="2">F 1598</strain>
    </source>
</reference>
<gene>
    <name evidence="1" type="ORF">PILCRDRAFT_815429</name>
</gene>
<dbReference type="EMBL" id="KN832980">
    <property type="protein sequence ID" value="KIM86985.1"/>
    <property type="molecule type" value="Genomic_DNA"/>
</dbReference>
<protein>
    <submittedName>
        <fullName evidence="1">Uncharacterized protein</fullName>
    </submittedName>
</protein>
<dbReference type="AlphaFoldDB" id="A0A0C3FS85"/>
<evidence type="ECO:0000313" key="1">
    <source>
        <dbReference type="EMBL" id="KIM86985.1"/>
    </source>
</evidence>
<organism evidence="1 2">
    <name type="scientific">Piloderma croceum (strain F 1598)</name>
    <dbReference type="NCBI Taxonomy" id="765440"/>
    <lineage>
        <taxon>Eukaryota</taxon>
        <taxon>Fungi</taxon>
        <taxon>Dikarya</taxon>
        <taxon>Basidiomycota</taxon>
        <taxon>Agaricomycotina</taxon>
        <taxon>Agaricomycetes</taxon>
        <taxon>Agaricomycetidae</taxon>
        <taxon>Atheliales</taxon>
        <taxon>Atheliaceae</taxon>
        <taxon>Piloderma</taxon>
    </lineage>
</organism>
<reference evidence="1 2" key="1">
    <citation type="submission" date="2014-04" db="EMBL/GenBank/DDBJ databases">
        <authorList>
            <consortium name="DOE Joint Genome Institute"/>
            <person name="Kuo A."/>
            <person name="Tarkka M."/>
            <person name="Buscot F."/>
            <person name="Kohler A."/>
            <person name="Nagy L.G."/>
            <person name="Floudas D."/>
            <person name="Copeland A."/>
            <person name="Barry K.W."/>
            <person name="Cichocki N."/>
            <person name="Veneault-Fourrey C."/>
            <person name="LaButti K."/>
            <person name="Lindquist E.A."/>
            <person name="Lipzen A."/>
            <person name="Lundell T."/>
            <person name="Morin E."/>
            <person name="Murat C."/>
            <person name="Sun H."/>
            <person name="Tunlid A."/>
            <person name="Henrissat B."/>
            <person name="Grigoriev I.V."/>
            <person name="Hibbett D.S."/>
            <person name="Martin F."/>
            <person name="Nordberg H.P."/>
            <person name="Cantor M.N."/>
            <person name="Hua S.X."/>
        </authorList>
    </citation>
    <scope>NUCLEOTIDE SEQUENCE [LARGE SCALE GENOMIC DNA]</scope>
    <source>
        <strain evidence="1 2">F 1598</strain>
    </source>
</reference>
<dbReference type="Proteomes" id="UP000054166">
    <property type="component" value="Unassembled WGS sequence"/>
</dbReference>
<proteinExistence type="predicted"/>
<keyword evidence="2" id="KW-1185">Reference proteome</keyword>